<accession>A0A239BGS2</accession>
<name>A0A239BGS2_9SPHN</name>
<protein>
    <submittedName>
        <fullName evidence="2">Steroid delta-isomerase</fullName>
    </submittedName>
</protein>
<organism evidence="2 3">
    <name type="scientific">Edaphosphingomonas laterariae</name>
    <dbReference type="NCBI Taxonomy" id="861865"/>
    <lineage>
        <taxon>Bacteria</taxon>
        <taxon>Pseudomonadati</taxon>
        <taxon>Pseudomonadota</taxon>
        <taxon>Alphaproteobacteria</taxon>
        <taxon>Sphingomonadales</taxon>
        <taxon>Rhizorhabdaceae</taxon>
        <taxon>Edaphosphingomonas</taxon>
    </lineage>
</organism>
<feature type="domain" description="SnoaL-like" evidence="1">
    <location>
        <begin position="13"/>
        <end position="115"/>
    </location>
</feature>
<dbReference type="RefSeq" id="WP_089217698.1">
    <property type="nucleotide sequence ID" value="NZ_FZOS01000001.1"/>
</dbReference>
<dbReference type="AlphaFoldDB" id="A0A239BGS2"/>
<evidence type="ECO:0000313" key="3">
    <source>
        <dbReference type="Proteomes" id="UP000198281"/>
    </source>
</evidence>
<keyword evidence="2" id="KW-0413">Isomerase</keyword>
<keyword evidence="3" id="KW-1185">Reference proteome</keyword>
<dbReference type="Gene3D" id="3.10.450.50">
    <property type="match status" value="1"/>
</dbReference>
<dbReference type="OrthoDB" id="513614at2"/>
<dbReference type="Pfam" id="PF12680">
    <property type="entry name" value="SnoaL_2"/>
    <property type="match status" value="1"/>
</dbReference>
<proteinExistence type="predicted"/>
<gene>
    <name evidence="2" type="ORF">SAMN06295912_101165</name>
</gene>
<reference evidence="3" key="1">
    <citation type="submission" date="2017-06" db="EMBL/GenBank/DDBJ databases">
        <authorList>
            <person name="Varghese N."/>
            <person name="Submissions S."/>
        </authorList>
    </citation>
    <scope>NUCLEOTIDE SEQUENCE [LARGE SCALE GENOMIC DNA]</scope>
    <source>
        <strain evidence="3">LNB2</strain>
    </source>
</reference>
<dbReference type="GO" id="GO:0016853">
    <property type="term" value="F:isomerase activity"/>
    <property type="evidence" value="ECO:0007669"/>
    <property type="project" value="UniProtKB-KW"/>
</dbReference>
<evidence type="ECO:0000313" key="2">
    <source>
        <dbReference type="EMBL" id="SNS07275.1"/>
    </source>
</evidence>
<dbReference type="InterPro" id="IPR032710">
    <property type="entry name" value="NTF2-like_dom_sf"/>
</dbReference>
<dbReference type="Proteomes" id="UP000198281">
    <property type="component" value="Unassembled WGS sequence"/>
</dbReference>
<dbReference type="EMBL" id="FZOS01000001">
    <property type="protein sequence ID" value="SNS07275.1"/>
    <property type="molecule type" value="Genomic_DNA"/>
</dbReference>
<evidence type="ECO:0000259" key="1">
    <source>
        <dbReference type="Pfam" id="PF12680"/>
    </source>
</evidence>
<sequence length="145" mass="16277">MKATPEQVRQGLENYIRAWATGDKQLLLDTFAEDGVLEDPVGTPPFSGRANIARFWDFARADPNRQVTPVLEEIRACGDQGILRFTMQVRVPSQNAGLDLSIIEHAQFNSEGKLCHLRAFWDENSVKQPAGMDLFTPNIEEAYQA</sequence>
<dbReference type="InterPro" id="IPR037401">
    <property type="entry name" value="SnoaL-like"/>
</dbReference>
<dbReference type="SUPFAM" id="SSF54427">
    <property type="entry name" value="NTF2-like"/>
    <property type="match status" value="1"/>
</dbReference>